<dbReference type="InterPro" id="IPR050964">
    <property type="entry name" value="Striated_Muscle_Regulatory"/>
</dbReference>
<dbReference type="PANTHER" id="PTHR13817:SF166">
    <property type="entry name" value="NEURONAL IGCAM-RELATED"/>
    <property type="match status" value="1"/>
</dbReference>
<feature type="domain" description="Fibronectin type-III" evidence="2">
    <location>
        <begin position="40"/>
        <end position="129"/>
    </location>
</feature>
<dbReference type="Proteomes" id="UP000006556">
    <property type="component" value="Chromosome"/>
</dbReference>
<dbReference type="CDD" id="cd00063">
    <property type="entry name" value="FN3"/>
    <property type="match status" value="2"/>
</dbReference>
<sequence>MVTSLQPFTPYYFRVTAVNGSVEGGFSPDVLATTPADTAAPAWPDNSALTALPSGGEVVLSWPAASDNVSVTGYQVYLDTTQLTTVSGTTYTVTGLSTGSYNFSVIAVDAAGNTSPPLTASVTIDTVPPTTGSASVDPAVGATVGLGDNARIVIPPLSVSRP</sequence>
<dbReference type="HOGENOM" id="CLU_1633818_0_0_9"/>
<proteinExistence type="predicted"/>
<reference evidence="4" key="1">
    <citation type="journal article" date="2008" name="Genome Res.">
        <title>The genome of Pelotomaculum thermopropionicum reveals niche-associated evolution in anaerobic microbiota.</title>
        <authorList>
            <person name="Kosaka T."/>
            <person name="Kato S."/>
            <person name="Shimoyama T."/>
            <person name="Ishii S."/>
            <person name="Abe T."/>
            <person name="Watanabe K."/>
        </authorList>
    </citation>
    <scope>NUCLEOTIDE SEQUENCE [LARGE SCALE GENOMIC DNA]</scope>
    <source>
        <strain evidence="4">DSM 13744 / JCM 10971 / SI</strain>
    </source>
</reference>
<evidence type="ECO:0000313" key="3">
    <source>
        <dbReference type="EMBL" id="BAF58376.1"/>
    </source>
</evidence>
<accession>A5D5U4</accession>
<keyword evidence="1" id="KW-0677">Repeat</keyword>
<dbReference type="InterPro" id="IPR013783">
    <property type="entry name" value="Ig-like_fold"/>
</dbReference>
<dbReference type="InterPro" id="IPR036116">
    <property type="entry name" value="FN3_sf"/>
</dbReference>
<dbReference type="STRING" id="370438.PTH_0195"/>
<dbReference type="InterPro" id="IPR003961">
    <property type="entry name" value="FN3_dom"/>
</dbReference>
<dbReference type="KEGG" id="pth:PTH_0195"/>
<evidence type="ECO:0000256" key="1">
    <source>
        <dbReference type="ARBA" id="ARBA00022737"/>
    </source>
</evidence>
<dbReference type="EMBL" id="AP009389">
    <property type="protein sequence ID" value="BAF58376.1"/>
    <property type="molecule type" value="Genomic_DNA"/>
</dbReference>
<dbReference type="SUPFAM" id="SSF49265">
    <property type="entry name" value="Fibronectin type III"/>
    <property type="match status" value="1"/>
</dbReference>
<dbReference type="AlphaFoldDB" id="A5D5U4"/>
<dbReference type="SMART" id="SM00060">
    <property type="entry name" value="FN3"/>
    <property type="match status" value="1"/>
</dbReference>
<dbReference type="Gene3D" id="2.60.40.10">
    <property type="entry name" value="Immunoglobulins"/>
    <property type="match status" value="2"/>
</dbReference>
<dbReference type="eggNOG" id="COG4733">
    <property type="taxonomic scope" value="Bacteria"/>
</dbReference>
<protein>
    <recommendedName>
        <fullName evidence="2">Fibronectin type-III domain-containing protein</fullName>
    </recommendedName>
</protein>
<dbReference type="PROSITE" id="PS50853">
    <property type="entry name" value="FN3"/>
    <property type="match status" value="2"/>
</dbReference>
<evidence type="ECO:0000313" key="4">
    <source>
        <dbReference type="Proteomes" id="UP000006556"/>
    </source>
</evidence>
<dbReference type="PANTHER" id="PTHR13817">
    <property type="entry name" value="TITIN"/>
    <property type="match status" value="1"/>
</dbReference>
<evidence type="ECO:0000259" key="2">
    <source>
        <dbReference type="PROSITE" id="PS50853"/>
    </source>
</evidence>
<gene>
    <name evidence="3" type="ordered locus">PTH_0195</name>
</gene>
<name>A5D5U4_PELTS</name>
<organism evidence="3 4">
    <name type="scientific">Pelotomaculum thermopropionicum (strain DSM 13744 / JCM 10971 / SI)</name>
    <dbReference type="NCBI Taxonomy" id="370438"/>
    <lineage>
        <taxon>Bacteria</taxon>
        <taxon>Bacillati</taxon>
        <taxon>Bacillota</taxon>
        <taxon>Clostridia</taxon>
        <taxon>Eubacteriales</taxon>
        <taxon>Desulfotomaculaceae</taxon>
        <taxon>Pelotomaculum</taxon>
    </lineage>
</organism>
<keyword evidence="4" id="KW-1185">Reference proteome</keyword>
<feature type="domain" description="Fibronectin type-III" evidence="2">
    <location>
        <begin position="1"/>
        <end position="37"/>
    </location>
</feature>
<dbReference type="Pfam" id="PF00041">
    <property type="entry name" value="fn3"/>
    <property type="match status" value="1"/>
</dbReference>